<feature type="transmembrane region" description="Helical" evidence="1">
    <location>
        <begin position="194"/>
        <end position="214"/>
    </location>
</feature>
<dbReference type="RefSeq" id="WP_305002509.1">
    <property type="nucleotide sequence ID" value="NZ_JAUQUB010000001.1"/>
</dbReference>
<accession>A0ABT9BMA4</accession>
<evidence type="ECO:0000313" key="3">
    <source>
        <dbReference type="Proteomes" id="UP001241072"/>
    </source>
</evidence>
<protein>
    <submittedName>
        <fullName evidence="2">DUF1345 domain-containing protein</fullName>
    </submittedName>
</protein>
<dbReference type="Pfam" id="PF07077">
    <property type="entry name" value="DUF1345"/>
    <property type="match status" value="1"/>
</dbReference>
<keyword evidence="3" id="KW-1185">Reference proteome</keyword>
<feature type="transmembrane region" description="Helical" evidence="1">
    <location>
        <begin position="12"/>
        <end position="31"/>
    </location>
</feature>
<keyword evidence="1" id="KW-0812">Transmembrane</keyword>
<dbReference type="EMBL" id="JAUQUB010000001">
    <property type="protein sequence ID" value="MDO7882125.1"/>
    <property type="molecule type" value="Genomic_DNA"/>
</dbReference>
<keyword evidence="1" id="KW-0472">Membrane</keyword>
<evidence type="ECO:0000256" key="1">
    <source>
        <dbReference type="SAM" id="Phobius"/>
    </source>
</evidence>
<feature type="transmembrane region" description="Helical" evidence="1">
    <location>
        <begin position="70"/>
        <end position="92"/>
    </location>
</feature>
<feature type="transmembrane region" description="Helical" evidence="1">
    <location>
        <begin position="104"/>
        <end position="126"/>
    </location>
</feature>
<dbReference type="Proteomes" id="UP001241072">
    <property type="component" value="Unassembled WGS sequence"/>
</dbReference>
<organism evidence="2 3">
    <name type="scientific">Antiquaquibacter soli</name>
    <dbReference type="NCBI Taxonomy" id="3064523"/>
    <lineage>
        <taxon>Bacteria</taxon>
        <taxon>Bacillati</taxon>
        <taxon>Actinomycetota</taxon>
        <taxon>Actinomycetes</taxon>
        <taxon>Micrococcales</taxon>
        <taxon>Microbacteriaceae</taxon>
        <taxon>Antiquaquibacter</taxon>
    </lineage>
</organism>
<proteinExistence type="predicted"/>
<comment type="caution">
    <text evidence="2">The sequence shown here is derived from an EMBL/GenBank/DDBJ whole genome shotgun (WGS) entry which is preliminary data.</text>
</comment>
<sequence>MPRTTDAPHSEHRWPVLLVTLAALGLHLLLPGTITGIPAWVAPAIGVVVLTPLVLMNPKRLDRETRWSRWLGIGFALALTALNQVYVVQLIIELINNRADGPSVLLTALAVWITNVVAFGLVYWQLDLGGPVQRRIEGSHDRAIQDFRFPQQDNPHGQAGWYPEFLDYAYFSLSNMMAFSPTDVMPLSRRAKLLMAYQALVGFVLLALVIARSVNILTP</sequence>
<keyword evidence="1" id="KW-1133">Transmembrane helix</keyword>
<reference evidence="2 3" key="1">
    <citation type="submission" date="2023-07" db="EMBL/GenBank/DDBJ databases">
        <title>Protaetiibacter sp. nov WY-16 isolated from soil.</title>
        <authorList>
            <person name="Liu B."/>
            <person name="Wan Y."/>
        </authorList>
    </citation>
    <scope>NUCLEOTIDE SEQUENCE [LARGE SCALE GENOMIC DNA]</scope>
    <source>
        <strain evidence="2 3">WY-16</strain>
    </source>
</reference>
<evidence type="ECO:0000313" key="2">
    <source>
        <dbReference type="EMBL" id="MDO7882125.1"/>
    </source>
</evidence>
<name>A0ABT9BMA4_9MICO</name>
<dbReference type="SUPFAM" id="SSF81324">
    <property type="entry name" value="Voltage-gated potassium channels"/>
    <property type="match status" value="1"/>
</dbReference>
<dbReference type="Gene3D" id="1.10.287.70">
    <property type="match status" value="1"/>
</dbReference>
<feature type="transmembrane region" description="Helical" evidence="1">
    <location>
        <begin position="37"/>
        <end position="58"/>
    </location>
</feature>
<gene>
    <name evidence="2" type="ORF">Q5716_07805</name>
</gene>
<dbReference type="InterPro" id="IPR009781">
    <property type="entry name" value="DUF1345"/>
</dbReference>